<dbReference type="PANTHER" id="PTHR47644">
    <property type="entry name" value="AGAP008221-PA"/>
    <property type="match status" value="1"/>
</dbReference>
<dbReference type="Gene3D" id="2.30.42.10">
    <property type="match status" value="1"/>
</dbReference>
<dbReference type="InterPro" id="IPR041489">
    <property type="entry name" value="PDZ_6"/>
</dbReference>
<keyword evidence="5" id="KW-1185">Reference proteome</keyword>
<dbReference type="PANTHER" id="PTHR47644:SF1">
    <property type="entry name" value="PDZ DOMAIN-CONTAINING PROTEIN"/>
    <property type="match status" value="1"/>
</dbReference>
<dbReference type="InterPro" id="IPR001849">
    <property type="entry name" value="PH_domain"/>
</dbReference>
<dbReference type="Pfam" id="PF00169">
    <property type="entry name" value="PH"/>
    <property type="match status" value="2"/>
</dbReference>
<feature type="domain" description="PH" evidence="2">
    <location>
        <begin position="810"/>
        <end position="909"/>
    </location>
</feature>
<dbReference type="SMART" id="SM00228">
    <property type="entry name" value="PDZ"/>
    <property type="match status" value="1"/>
</dbReference>
<comment type="caution">
    <text evidence="4">The sequence shown here is derived from an EMBL/GenBank/DDBJ whole genome shotgun (WGS) entry which is preliminary data.</text>
</comment>
<evidence type="ECO:0000259" key="3">
    <source>
        <dbReference type="PROSITE" id="PS50106"/>
    </source>
</evidence>
<dbReference type="PROSITE" id="PS50003">
    <property type="entry name" value="PH_DOMAIN"/>
    <property type="match status" value="2"/>
</dbReference>
<evidence type="ECO:0000256" key="1">
    <source>
        <dbReference type="SAM" id="MobiDB-lite"/>
    </source>
</evidence>
<protein>
    <submittedName>
        <fullName evidence="4">Pleckstrin-like protein domain-containing family A member 6</fullName>
    </submittedName>
</protein>
<dbReference type="PROSITE" id="PS50106">
    <property type="entry name" value="PDZ"/>
    <property type="match status" value="1"/>
</dbReference>
<dbReference type="SUPFAM" id="SSF50729">
    <property type="entry name" value="PH domain-like"/>
    <property type="match status" value="2"/>
</dbReference>
<organism evidence="4 5">
    <name type="scientific">Elysia marginata</name>
    <dbReference type="NCBI Taxonomy" id="1093978"/>
    <lineage>
        <taxon>Eukaryota</taxon>
        <taxon>Metazoa</taxon>
        <taxon>Spiralia</taxon>
        <taxon>Lophotrochozoa</taxon>
        <taxon>Mollusca</taxon>
        <taxon>Gastropoda</taxon>
        <taxon>Heterobranchia</taxon>
        <taxon>Euthyneura</taxon>
        <taxon>Panpulmonata</taxon>
        <taxon>Sacoglossa</taxon>
        <taxon>Placobranchoidea</taxon>
        <taxon>Plakobranchidae</taxon>
        <taxon>Elysia</taxon>
    </lineage>
</organism>
<feature type="domain" description="PDZ" evidence="3">
    <location>
        <begin position="722"/>
        <end position="801"/>
    </location>
</feature>
<feature type="region of interest" description="Disordered" evidence="1">
    <location>
        <begin position="585"/>
        <end position="623"/>
    </location>
</feature>
<evidence type="ECO:0000313" key="5">
    <source>
        <dbReference type="Proteomes" id="UP000762676"/>
    </source>
</evidence>
<evidence type="ECO:0000259" key="2">
    <source>
        <dbReference type="PROSITE" id="PS50003"/>
    </source>
</evidence>
<feature type="compositionally biased region" description="Low complexity" evidence="1">
    <location>
        <begin position="587"/>
        <end position="622"/>
    </location>
</feature>
<sequence length="1043" mass="115343">MATADDSKLTGTELFDGGESSDGLLRRNTGATPESRHLISEAFSFLADPQDCILKETDSVGKAENCGVQLRRNSQTVRENRHFISDAFSFLRDSQADAQDDLTEAAENQEQVYSNVGVSSEQKCFNSEHKSVYSNGRGQEKYKESGAEGYVNFSPRMLQTEVAKNQERFTYNCKSKDSGFASLERGHVSDLEGGERLGLMPAEVNGLFSDDEDEEDDHREEMNEQEAVLYENQVPGAHCLNYVNGTIVQAASTSSSVLNRNASENLYDDLNLSTTSNQSETLVVQSSSLIDGGENAIAIAAENFGGAGDKALTKKAGDIIRVSGFKSCSSSNAGPGNTEKLDLDVKKSAENAYDTFICIDFNKVDLSSGKPILKTGASYVINAPEVKEDGKCSNYDEITEYLTPSVQQGGVISQAKFDSDNDEDDDTEDQVEQSPKINGDVNQAYEYDTITFLGYEKADGAETTKDLSSTMKIDEMVTITDTATLAKVRKEEGSAIPAKACEKKKSGASEADLDTVSQSSSVETTDRGDLNSLDAVVTRKPRLERNLSVEIGSDDSSDEDIGIYAESFRRSNWIRVSEEGKLKFKVPNKTSTNKSTTSSNSPSSSRSSTSSSLSSKSSTPGSANALQIISSVSGSGRLENLEDIIEDAAPVSPKDDVFIDPLSESLRRQRLMHKRSDSNTTTASESEFKHHYVSRRKCLIQRADSQQEYHRLSARVYDQDKQVIVQRAANDDDLGLHLLDSHPAFITSVDPGSPADLAGIQEGQILVSVNDLNVLTTDHADIVKLIQSSEGSVRLGVATSDFQPVRDLQAAAMSGFMYKLGNSSFVRTWKKRYFILRQDNCLYYYKSDQDNHDPLGAVPLCGYTILRHTETSKDFCFKAEKYGARTYFFMTDNRDQLTDWVRALTEAAARSKRRKESFLSVSSHNVGLPALDIRRPECSGNLTKLKPTNRSWCKRYCVLKDACMYYYKDVNSLRAIGVAHLHGYKVDSENHPKKKHSFSLQPPETSMRSFHFAADNETDKKRWVETLIHSIQRWVRVEKEADC</sequence>
<dbReference type="InterPro" id="IPR011993">
    <property type="entry name" value="PH-like_dom_sf"/>
</dbReference>
<dbReference type="SUPFAM" id="SSF50156">
    <property type="entry name" value="PDZ domain-like"/>
    <property type="match status" value="1"/>
</dbReference>
<dbReference type="Gene3D" id="2.30.29.30">
    <property type="entry name" value="Pleckstrin-homology domain (PH domain)/Phosphotyrosine-binding domain (PTB)"/>
    <property type="match status" value="2"/>
</dbReference>
<gene>
    <name evidence="4" type="ORF">ElyMa_001430600</name>
</gene>
<feature type="domain" description="PH" evidence="2">
    <location>
        <begin position="935"/>
        <end position="1032"/>
    </location>
</feature>
<dbReference type="SMART" id="SM00233">
    <property type="entry name" value="PH"/>
    <property type="match status" value="2"/>
</dbReference>
<proteinExistence type="predicted"/>
<dbReference type="Pfam" id="PF17820">
    <property type="entry name" value="PDZ_6"/>
    <property type="match status" value="1"/>
</dbReference>
<feature type="region of interest" description="Disordered" evidence="1">
    <location>
        <begin position="1"/>
        <end position="32"/>
    </location>
</feature>
<accession>A0AAV4IYK8</accession>
<dbReference type="Proteomes" id="UP000762676">
    <property type="component" value="Unassembled WGS sequence"/>
</dbReference>
<feature type="compositionally biased region" description="Acidic residues" evidence="1">
    <location>
        <begin position="420"/>
        <end position="431"/>
    </location>
</feature>
<dbReference type="InterPro" id="IPR001478">
    <property type="entry name" value="PDZ"/>
</dbReference>
<evidence type="ECO:0000313" key="4">
    <source>
        <dbReference type="EMBL" id="GFS14705.1"/>
    </source>
</evidence>
<dbReference type="InterPro" id="IPR036034">
    <property type="entry name" value="PDZ_sf"/>
</dbReference>
<name>A0AAV4IYK8_9GAST</name>
<feature type="region of interest" description="Disordered" evidence="1">
    <location>
        <begin position="499"/>
        <end position="528"/>
    </location>
</feature>
<dbReference type="EMBL" id="BMAT01002812">
    <property type="protein sequence ID" value="GFS14705.1"/>
    <property type="molecule type" value="Genomic_DNA"/>
</dbReference>
<reference evidence="4 5" key="1">
    <citation type="journal article" date="2021" name="Elife">
        <title>Chloroplast acquisition without the gene transfer in kleptoplastic sea slugs, Plakobranchus ocellatus.</title>
        <authorList>
            <person name="Maeda T."/>
            <person name="Takahashi S."/>
            <person name="Yoshida T."/>
            <person name="Shimamura S."/>
            <person name="Takaki Y."/>
            <person name="Nagai Y."/>
            <person name="Toyoda A."/>
            <person name="Suzuki Y."/>
            <person name="Arimoto A."/>
            <person name="Ishii H."/>
            <person name="Satoh N."/>
            <person name="Nishiyama T."/>
            <person name="Hasebe M."/>
            <person name="Maruyama T."/>
            <person name="Minagawa J."/>
            <person name="Obokata J."/>
            <person name="Shigenobu S."/>
        </authorList>
    </citation>
    <scope>NUCLEOTIDE SEQUENCE [LARGE SCALE GENOMIC DNA]</scope>
</reference>
<feature type="region of interest" description="Disordered" evidence="1">
    <location>
        <begin position="416"/>
        <end position="438"/>
    </location>
</feature>
<dbReference type="AlphaFoldDB" id="A0AAV4IYK8"/>